<dbReference type="Gene3D" id="3.20.200.10">
    <property type="entry name" value="MHCK/EF2 kinase"/>
    <property type="match status" value="1"/>
</dbReference>
<keyword evidence="3" id="KW-0547">Nucleotide-binding</keyword>
<evidence type="ECO:0000256" key="5">
    <source>
        <dbReference type="ARBA" id="ARBA00022840"/>
    </source>
</evidence>
<reference evidence="7 8" key="1">
    <citation type="submission" date="2019-07" db="EMBL/GenBank/DDBJ databases">
        <title>Genomics analysis of Aphanomyces spp. identifies a new class of oomycete effector associated with host adaptation.</title>
        <authorList>
            <person name="Gaulin E."/>
        </authorList>
    </citation>
    <scope>NUCLEOTIDE SEQUENCE [LARGE SCALE GENOMIC DNA]</scope>
    <source>
        <strain evidence="7 8">ATCC 201684</strain>
    </source>
</reference>
<dbReference type="GO" id="GO:0005524">
    <property type="term" value="F:ATP binding"/>
    <property type="evidence" value="ECO:0007669"/>
    <property type="project" value="UniProtKB-KW"/>
</dbReference>
<protein>
    <recommendedName>
        <fullName evidence="6">Alpha-type protein kinase domain-containing protein</fullName>
    </recommendedName>
</protein>
<dbReference type="Proteomes" id="UP000481153">
    <property type="component" value="Unassembled WGS sequence"/>
</dbReference>
<evidence type="ECO:0000313" key="8">
    <source>
        <dbReference type="Proteomes" id="UP000481153"/>
    </source>
</evidence>
<evidence type="ECO:0000256" key="4">
    <source>
        <dbReference type="ARBA" id="ARBA00022777"/>
    </source>
</evidence>
<dbReference type="InterPro" id="IPR051852">
    <property type="entry name" value="Alpha-type_PK"/>
</dbReference>
<keyword evidence="8" id="KW-1185">Reference proteome</keyword>
<evidence type="ECO:0000256" key="1">
    <source>
        <dbReference type="ARBA" id="ARBA00022527"/>
    </source>
</evidence>
<dbReference type="PROSITE" id="PS51158">
    <property type="entry name" value="ALPHA_KINASE"/>
    <property type="match status" value="1"/>
</dbReference>
<dbReference type="PANTHER" id="PTHR45992">
    <property type="entry name" value="EUKARYOTIC ELONGATION FACTOR 2 KINASE-RELATED"/>
    <property type="match status" value="1"/>
</dbReference>
<dbReference type="AlphaFoldDB" id="A0A6G0X2V1"/>
<keyword evidence="1" id="KW-0723">Serine/threonine-protein kinase</keyword>
<dbReference type="SUPFAM" id="SSF56112">
    <property type="entry name" value="Protein kinase-like (PK-like)"/>
    <property type="match status" value="1"/>
</dbReference>
<dbReference type="InterPro" id="IPR011009">
    <property type="entry name" value="Kinase-like_dom_sf"/>
</dbReference>
<keyword evidence="4" id="KW-0418">Kinase</keyword>
<organism evidence="7 8">
    <name type="scientific">Aphanomyces euteiches</name>
    <dbReference type="NCBI Taxonomy" id="100861"/>
    <lineage>
        <taxon>Eukaryota</taxon>
        <taxon>Sar</taxon>
        <taxon>Stramenopiles</taxon>
        <taxon>Oomycota</taxon>
        <taxon>Saprolegniomycetes</taxon>
        <taxon>Saprolegniales</taxon>
        <taxon>Verrucalvaceae</taxon>
        <taxon>Aphanomyces</taxon>
    </lineage>
</organism>
<evidence type="ECO:0000313" key="7">
    <source>
        <dbReference type="EMBL" id="KAF0734166.1"/>
    </source>
</evidence>
<sequence length="618" mass="69710">MVRANNCRQTGRPRWKYTFAHIVFITDEFSQREVTSYTLPIEKPLVPLSVVEQQHHESLRARLLFTPSACTSHSIVVEDQSGSIRTSDVDDFRTRSDAVFGTIALDLIGKHLDDDQGAISGTDVMTIVEMRDEATTVFYREPLTNVLFNKVVAHMVTWEILGRYRCGHGAMELDEPEDSCAVMLMFLSDGKPSDGKKSFIEQLKSRMDDLGARFGPRLRVGMIGFAGSGNDFSVLQDMTKMAQQAGAHGTFSNPQVCATKLSSAVTELRSDLSATRTALMTTGMSMAPRKLQEVSMEQQFLHLTSNFMEDGQWTVYLSDVQRYVLIDHPKHGQGLKNWKQVELFQPTATGIAIRKRIFALGAERIVYQLCEIEENRSRSHLNLQRYRIVGPLMVGKDSKFIEQDDENAKISFHEVFCKTQREAGKWADRFNAATASFRVPKIAFLDCSVYEFDGKGLLVEKLLDNAKYKKWNGNNGYVDGQSTPRVPSMEKLLRQLDAKDTMQLDAIQEMDEDDEEAQDDPVTPSASAEVPVEDIPQAFSHFTFWKSHRNLLVCDLQGVFNAANNVFELTDPVIHHAASKGKKREYGRTDRGQAGMHRFFTTHHCNALCTLLRLPACH</sequence>
<evidence type="ECO:0000259" key="6">
    <source>
        <dbReference type="PROSITE" id="PS51158"/>
    </source>
</evidence>
<evidence type="ECO:0000256" key="2">
    <source>
        <dbReference type="ARBA" id="ARBA00022679"/>
    </source>
</evidence>
<dbReference type="VEuPathDB" id="FungiDB:AeMF1_013927"/>
<keyword evidence="2" id="KW-0808">Transferase</keyword>
<dbReference type="EMBL" id="VJMJ01000117">
    <property type="protein sequence ID" value="KAF0734166.1"/>
    <property type="molecule type" value="Genomic_DNA"/>
</dbReference>
<dbReference type="SMART" id="SM00811">
    <property type="entry name" value="Alpha_kinase"/>
    <property type="match status" value="1"/>
</dbReference>
<keyword evidence="5" id="KW-0067">ATP-binding</keyword>
<gene>
    <name evidence="7" type="ORF">Ae201684_009034</name>
</gene>
<dbReference type="Pfam" id="PF02816">
    <property type="entry name" value="Alpha_kinase"/>
    <property type="match status" value="2"/>
</dbReference>
<accession>A0A6G0X2V1</accession>
<evidence type="ECO:0000256" key="3">
    <source>
        <dbReference type="ARBA" id="ARBA00022741"/>
    </source>
</evidence>
<feature type="domain" description="Alpha-type protein kinase" evidence="6">
    <location>
        <begin position="330"/>
        <end position="617"/>
    </location>
</feature>
<proteinExistence type="predicted"/>
<name>A0A6G0X2V1_9STRA</name>
<comment type="caution">
    <text evidence="7">The sequence shown here is derived from an EMBL/GenBank/DDBJ whole genome shotgun (WGS) entry which is preliminary data.</text>
</comment>
<dbReference type="PANTHER" id="PTHR45992:SF11">
    <property type="entry name" value="ALPHA-TYPE PROTEIN KINASE DOMAIN-CONTAINING PROTEIN"/>
    <property type="match status" value="1"/>
</dbReference>
<dbReference type="GO" id="GO:0004674">
    <property type="term" value="F:protein serine/threonine kinase activity"/>
    <property type="evidence" value="ECO:0007669"/>
    <property type="project" value="UniProtKB-KW"/>
</dbReference>
<dbReference type="InterPro" id="IPR004166">
    <property type="entry name" value="a-kinase_dom"/>
</dbReference>